<dbReference type="InterPro" id="IPR036770">
    <property type="entry name" value="Ankyrin_rpt-contain_sf"/>
</dbReference>
<dbReference type="PROSITE" id="PS50088">
    <property type="entry name" value="ANK_REPEAT"/>
    <property type="match status" value="2"/>
</dbReference>
<dbReference type="Gene3D" id="1.10.720.40">
    <property type="match status" value="1"/>
</dbReference>
<accession>A0A0A1X4C7</accession>
<evidence type="ECO:0000259" key="3">
    <source>
        <dbReference type="PROSITE" id="PS50954"/>
    </source>
</evidence>
<dbReference type="OrthoDB" id="1601181at2759"/>
<dbReference type="SUPFAM" id="SSF63451">
    <property type="entry name" value="LEM domain"/>
    <property type="match status" value="1"/>
</dbReference>
<reference evidence="4" key="1">
    <citation type="submission" date="2014-11" db="EMBL/GenBank/DDBJ databases">
        <authorList>
            <person name="Geib S."/>
        </authorList>
    </citation>
    <scope>NUCLEOTIDE SEQUENCE</scope>
</reference>
<keyword evidence="1" id="KW-0040">ANK repeat</keyword>
<dbReference type="InterPro" id="IPR002110">
    <property type="entry name" value="Ankyrin_rpt"/>
</dbReference>
<dbReference type="GO" id="GO:0000712">
    <property type="term" value="P:resolution of meiotic recombination intermediates"/>
    <property type="evidence" value="ECO:0007669"/>
    <property type="project" value="TreeGrafter"/>
</dbReference>
<dbReference type="PANTHER" id="PTHR46427:SF1">
    <property type="entry name" value="ANKYRIN REPEAT AND LEM DOMAIN-CONTAINING PROTEIN 1"/>
    <property type="match status" value="1"/>
</dbReference>
<feature type="region of interest" description="Disordered" evidence="2">
    <location>
        <begin position="424"/>
        <end position="448"/>
    </location>
</feature>
<reference evidence="4" key="2">
    <citation type="journal article" date="2015" name="Gigascience">
        <title>Reconstructing a comprehensive transcriptome assembly of a white-pupal translocated strain of the pest fruit fly Bactrocera cucurbitae.</title>
        <authorList>
            <person name="Sim S.B."/>
            <person name="Calla B."/>
            <person name="Hall B."/>
            <person name="DeRego T."/>
            <person name="Geib S.M."/>
        </authorList>
    </citation>
    <scope>NUCLEOTIDE SEQUENCE</scope>
</reference>
<dbReference type="GO" id="GO:0000724">
    <property type="term" value="P:double-strand break repair via homologous recombination"/>
    <property type="evidence" value="ECO:0007669"/>
    <property type="project" value="TreeGrafter"/>
</dbReference>
<dbReference type="SMART" id="SM00540">
    <property type="entry name" value="LEM"/>
    <property type="match status" value="1"/>
</dbReference>
<dbReference type="Pfam" id="PF03020">
    <property type="entry name" value="LEM"/>
    <property type="match status" value="1"/>
</dbReference>
<dbReference type="GO" id="GO:0005737">
    <property type="term" value="C:cytoplasm"/>
    <property type="evidence" value="ECO:0007669"/>
    <property type="project" value="TreeGrafter"/>
</dbReference>
<dbReference type="PANTHER" id="PTHR46427">
    <property type="entry name" value="ANKYRIN REPEAT AND LEM DOMAIN-CONTAINING PROTEIN 1"/>
    <property type="match status" value="1"/>
</dbReference>
<feature type="repeat" description="ANK" evidence="1">
    <location>
        <begin position="91"/>
        <end position="123"/>
    </location>
</feature>
<dbReference type="AlphaFoldDB" id="A0A0A1X4C7"/>
<feature type="region of interest" description="Disordered" evidence="2">
    <location>
        <begin position="237"/>
        <end position="256"/>
    </location>
</feature>
<dbReference type="InterPro" id="IPR003887">
    <property type="entry name" value="LEM_dom"/>
</dbReference>
<dbReference type="GO" id="GO:0004520">
    <property type="term" value="F:DNA endonuclease activity"/>
    <property type="evidence" value="ECO:0007669"/>
    <property type="project" value="TreeGrafter"/>
</dbReference>
<dbReference type="InterPro" id="IPR011015">
    <property type="entry name" value="LEM/LEM-like_dom_sf"/>
</dbReference>
<dbReference type="CDD" id="cd10454">
    <property type="entry name" value="GIY-YIG_COG3680_Meta"/>
    <property type="match status" value="1"/>
</dbReference>
<feature type="domain" description="LEM" evidence="3">
    <location>
        <begin position="499"/>
        <end position="543"/>
    </location>
</feature>
<dbReference type="GO" id="GO:0005654">
    <property type="term" value="C:nucleoplasm"/>
    <property type="evidence" value="ECO:0007669"/>
    <property type="project" value="TreeGrafter"/>
</dbReference>
<name>A0A0A1X4C7_ZEUCU</name>
<evidence type="ECO:0000256" key="2">
    <source>
        <dbReference type="SAM" id="MobiDB-lite"/>
    </source>
</evidence>
<proteinExistence type="predicted"/>
<evidence type="ECO:0000313" key="4">
    <source>
        <dbReference type="EMBL" id="JAD05610.1"/>
    </source>
</evidence>
<dbReference type="Gene3D" id="1.25.40.20">
    <property type="entry name" value="Ankyrin repeat-containing domain"/>
    <property type="match status" value="1"/>
</dbReference>
<dbReference type="EMBL" id="GBXI01008682">
    <property type="protein sequence ID" value="JAD05610.1"/>
    <property type="molecule type" value="Transcribed_RNA"/>
</dbReference>
<dbReference type="PROSITE" id="PS50954">
    <property type="entry name" value="LEM"/>
    <property type="match status" value="1"/>
</dbReference>
<dbReference type="Pfam" id="PF12796">
    <property type="entry name" value="Ank_2"/>
    <property type="match status" value="1"/>
</dbReference>
<sequence length="809" mass="92429">MSGKDLEMTNFQVDQRANFIALILLDALEDGNESDIYAIIAKNKVDASYVPIERGISPLHYACGMENATVAADIIKLFLQDGADANVRSNENMTPLHVAAIFGRVVIVNLLLKHGARHDLLDDERKTPIHYAIEECHFEVLEAIRDHIFQHKYELVRKKSVEYATDNSNFSTKGELAKQEERVSSVTPINRMLSNVLINDSGNPATPNNKYTPNRVHYNYDVTSPYYINITHRRHRPQPIFPPVGSTPGSKDKTPSLKYENLEKQESNSEEAKAEVSTDPQSSINVFHLTESNLKELSKASSNLDHSCISMIEAWRKKVECSRVKRSILRCYTDVDEMVDELMKSDHLNFTNTILKENEKLVSEDNESETKPIMNSNLSLGAIIQKAAQAHVLDEEDQDFGPEPDSSYHTVPAIIEDELCQGMNDQPTKKCAEKSPENDLKEKPEKSPTGDYILQMAEAYVHTDDENGLVFYETKLLSSRNQATNRDQQILDSTVSTNETHILDYETDELRAELTHFGDRPGPITKSTKRLYIKRLIKYRRNAPEIVKINANGKQSVSDSAKLSVELQRTIRSPEYFSLIPEYQQYECKSTEYFANLQNKHKLREGHLKQSFIYMLIDPRISCNLPGESMYIDTHKAWIRFLESVFYVGKGKTSRPYSHLYEAMKLHSRLHSQHKITSSRTDVVQSQRQKVSSIRKQTICLDIFKTNIQKPLDNKKLERILDIWRCGKGVVCLHVFHNILPSEAYTREAAIIDAFGVQHLTNHKRGDYYGPAQTWTMKEKKMFGISLLYRAMQIYLAEGESQLSPSDLI</sequence>
<evidence type="ECO:0000256" key="1">
    <source>
        <dbReference type="PROSITE-ProRule" id="PRU00023"/>
    </source>
</evidence>
<dbReference type="CDD" id="cd12934">
    <property type="entry name" value="LEM"/>
    <property type="match status" value="1"/>
</dbReference>
<dbReference type="Pfam" id="PF22945">
    <property type="entry name" value="LEM-3_GIY-YIG"/>
    <property type="match status" value="2"/>
</dbReference>
<protein>
    <submittedName>
        <fullName evidence="4">Ankyrin repeat and LEM domain-containing protein 1</fullName>
    </submittedName>
</protein>
<feature type="compositionally biased region" description="Basic and acidic residues" evidence="2">
    <location>
        <begin position="427"/>
        <end position="448"/>
    </location>
</feature>
<dbReference type="SUPFAM" id="SSF48403">
    <property type="entry name" value="Ankyrin repeat"/>
    <property type="match status" value="1"/>
</dbReference>
<gene>
    <name evidence="4" type="primary">ANKLE1</name>
    <name evidence="4" type="ORF">g.11450</name>
</gene>
<dbReference type="SMART" id="SM00248">
    <property type="entry name" value="ANK"/>
    <property type="match status" value="3"/>
</dbReference>
<organism evidence="4">
    <name type="scientific">Zeugodacus cucurbitae</name>
    <name type="common">Melon fruit fly</name>
    <name type="synonym">Bactrocera cucurbitae</name>
    <dbReference type="NCBI Taxonomy" id="28588"/>
    <lineage>
        <taxon>Eukaryota</taxon>
        <taxon>Metazoa</taxon>
        <taxon>Ecdysozoa</taxon>
        <taxon>Arthropoda</taxon>
        <taxon>Hexapoda</taxon>
        <taxon>Insecta</taxon>
        <taxon>Pterygota</taxon>
        <taxon>Neoptera</taxon>
        <taxon>Endopterygota</taxon>
        <taxon>Diptera</taxon>
        <taxon>Brachycera</taxon>
        <taxon>Muscomorpha</taxon>
        <taxon>Tephritoidea</taxon>
        <taxon>Tephritidae</taxon>
        <taxon>Zeugodacus</taxon>
        <taxon>Zeugodacus</taxon>
    </lineage>
</organism>
<dbReference type="InterPro" id="IPR034998">
    <property type="entry name" value="ANKLE1"/>
</dbReference>
<dbReference type="PROSITE" id="PS50297">
    <property type="entry name" value="ANK_REP_REGION"/>
    <property type="match status" value="2"/>
</dbReference>
<feature type="repeat" description="ANK" evidence="1">
    <location>
        <begin position="54"/>
        <end position="90"/>
    </location>
</feature>